<accession>A0ABS4ZIJ1</accession>
<evidence type="ECO:0008006" key="4">
    <source>
        <dbReference type="Google" id="ProtNLM"/>
    </source>
</evidence>
<name>A0ABS4ZIJ1_9MICO</name>
<reference evidence="2 3" key="1">
    <citation type="submission" date="2021-03" db="EMBL/GenBank/DDBJ databases">
        <title>Sequencing the genomes of 1000 actinobacteria strains.</title>
        <authorList>
            <person name="Klenk H.-P."/>
        </authorList>
    </citation>
    <scope>NUCLEOTIDE SEQUENCE [LARGE SCALE GENOMIC DNA]</scope>
    <source>
        <strain evidence="2 3">DSM 24221</strain>
    </source>
</reference>
<dbReference type="EMBL" id="JAGIOL010000001">
    <property type="protein sequence ID" value="MBP2437082.1"/>
    <property type="molecule type" value="Genomic_DNA"/>
</dbReference>
<evidence type="ECO:0000313" key="3">
    <source>
        <dbReference type="Proteomes" id="UP001519362"/>
    </source>
</evidence>
<gene>
    <name evidence="2" type="ORF">JOF34_001668</name>
</gene>
<feature type="region of interest" description="Disordered" evidence="1">
    <location>
        <begin position="22"/>
        <end position="54"/>
    </location>
</feature>
<dbReference type="RefSeq" id="WP_165134830.1">
    <property type="nucleotide sequence ID" value="NZ_CP049253.1"/>
</dbReference>
<evidence type="ECO:0000313" key="2">
    <source>
        <dbReference type="EMBL" id="MBP2437082.1"/>
    </source>
</evidence>
<dbReference type="Proteomes" id="UP001519362">
    <property type="component" value="Unassembled WGS sequence"/>
</dbReference>
<keyword evidence="3" id="KW-1185">Reference proteome</keyword>
<evidence type="ECO:0000256" key="1">
    <source>
        <dbReference type="SAM" id="MobiDB-lite"/>
    </source>
</evidence>
<comment type="caution">
    <text evidence="2">The sequence shown here is derived from an EMBL/GenBank/DDBJ whole genome shotgun (WGS) entry which is preliminary data.</text>
</comment>
<sequence length="66" mass="6974">MGLGDLVNKGKDAFEQNKDKLAEAAKSDQGRDALDKATDAAKKATPDAADSKIDDVRRNIDKTLGG</sequence>
<protein>
    <recommendedName>
        <fullName evidence="4">MT0933-like antitoxin protein</fullName>
    </recommendedName>
</protein>
<proteinExistence type="predicted"/>
<organism evidence="2 3">
    <name type="scientific">Microbacterium amylolyticum</name>
    <dbReference type="NCBI Taxonomy" id="936337"/>
    <lineage>
        <taxon>Bacteria</taxon>
        <taxon>Bacillati</taxon>
        <taxon>Actinomycetota</taxon>
        <taxon>Actinomycetes</taxon>
        <taxon>Micrococcales</taxon>
        <taxon>Microbacteriaceae</taxon>
        <taxon>Microbacterium</taxon>
    </lineage>
</organism>